<dbReference type="AlphaFoldDB" id="A0A198A9G7"/>
<dbReference type="EMBL" id="LYPB01000070">
    <property type="protein sequence ID" value="OAS17716.1"/>
    <property type="molecule type" value="Genomic_DNA"/>
</dbReference>
<name>A0A198A9G7_9BACL</name>
<dbReference type="RefSeq" id="WP_068665287.1">
    <property type="nucleotide sequence ID" value="NZ_LYPB01000070.1"/>
</dbReference>
<accession>A0A198A9G7</accession>
<feature type="domain" description="AMP-dependent synthetase/ligase" evidence="3">
    <location>
        <begin position="100"/>
        <end position="290"/>
    </location>
</feature>
<dbReference type="Proteomes" id="UP000078454">
    <property type="component" value="Unassembled WGS sequence"/>
</dbReference>
<dbReference type="GO" id="GO:0006631">
    <property type="term" value="P:fatty acid metabolic process"/>
    <property type="evidence" value="ECO:0007669"/>
    <property type="project" value="TreeGrafter"/>
</dbReference>
<dbReference type="Pfam" id="PF13193">
    <property type="entry name" value="AMP-binding_C"/>
    <property type="match status" value="1"/>
</dbReference>
<proteinExistence type="inferred from homology"/>
<evidence type="ECO:0008006" key="7">
    <source>
        <dbReference type="Google" id="ProtNLM"/>
    </source>
</evidence>
<dbReference type="PANTHER" id="PTHR43201:SF5">
    <property type="entry name" value="MEDIUM-CHAIN ACYL-COA LIGASE ACSF2, MITOCHONDRIAL"/>
    <property type="match status" value="1"/>
</dbReference>
<evidence type="ECO:0000313" key="5">
    <source>
        <dbReference type="EMBL" id="OAS17716.1"/>
    </source>
</evidence>
<evidence type="ECO:0000313" key="6">
    <source>
        <dbReference type="Proteomes" id="UP000078454"/>
    </source>
</evidence>
<dbReference type="Pfam" id="PF00501">
    <property type="entry name" value="AMP-binding"/>
    <property type="match status" value="1"/>
</dbReference>
<dbReference type="Gene3D" id="3.30.300.30">
    <property type="match status" value="1"/>
</dbReference>
<dbReference type="InterPro" id="IPR042099">
    <property type="entry name" value="ANL_N_sf"/>
</dbReference>
<reference evidence="5 6" key="1">
    <citation type="submission" date="2016-05" db="EMBL/GenBank/DDBJ databases">
        <title>Paenibacillus sp. 1ZS3-15 nov., isolated from the rhizosphere soil.</title>
        <authorList>
            <person name="Zhang X.X."/>
            <person name="Zhang J."/>
        </authorList>
    </citation>
    <scope>NUCLEOTIDE SEQUENCE [LARGE SCALE GENOMIC DNA]</scope>
    <source>
        <strain evidence="5 6">1ZS3-15</strain>
    </source>
</reference>
<protein>
    <recommendedName>
        <fullName evidence="7">Acyl-CoA synthetase</fullName>
    </recommendedName>
</protein>
<dbReference type="InterPro" id="IPR045851">
    <property type="entry name" value="AMP-bd_C_sf"/>
</dbReference>
<sequence length="420" mass="47146">MFAIDSQKYDKDDLRLLFDQMGNMEPYRNPEGKRYAICLKHVFELLGAVIYLRKRGGSVLLMHADTPFETAREIARKGECSYLLFENWETAVAVSVSSIPYEPSILQFSSGSTGAPTLISRSWKLVDQEIEHYNRLFDETPYEQPVILVPVSHSFGLITGTLASWARGVQPTIVQDKNPKFALHMIKSTKDPIVYTVPYIYNVLDALGIGKVGCHKVVISGSPPSEALLNRMKVQTNEVWQQYGCTEIGCISVSKHPFSHTDVGKPLGHLEISIRPDDHEEEDWKGEILVTCDGDFKDIATKDLGRLDIETGNLQLYGRLDDLINVSGLKVIPSEVEMVIGRMPGIRETVVVKTEHKIWGEAIRAIVVATPSIEAQDVRSWCMHQLPAFKVPSVIEIVAEIPKMPSGKISRKLLQEQERF</sequence>
<dbReference type="PANTHER" id="PTHR43201">
    <property type="entry name" value="ACYL-COA SYNTHETASE"/>
    <property type="match status" value="1"/>
</dbReference>
<comment type="caution">
    <text evidence="5">The sequence shown here is derived from an EMBL/GenBank/DDBJ whole genome shotgun (WGS) entry which is preliminary data.</text>
</comment>
<organism evidence="5 6">
    <name type="scientific">Paenibacillus oryzisoli</name>
    <dbReference type="NCBI Taxonomy" id="1850517"/>
    <lineage>
        <taxon>Bacteria</taxon>
        <taxon>Bacillati</taxon>
        <taxon>Bacillota</taxon>
        <taxon>Bacilli</taxon>
        <taxon>Bacillales</taxon>
        <taxon>Paenibacillaceae</taxon>
        <taxon>Paenibacillus</taxon>
    </lineage>
</organism>
<dbReference type="OrthoDB" id="9803968at2"/>
<dbReference type="CDD" id="cd04433">
    <property type="entry name" value="AFD_class_I"/>
    <property type="match status" value="1"/>
</dbReference>
<dbReference type="STRING" id="1850517.A8708_14580"/>
<gene>
    <name evidence="5" type="ORF">A8708_14580</name>
</gene>
<feature type="domain" description="AMP-binding enzyme C-terminal" evidence="4">
    <location>
        <begin position="335"/>
        <end position="408"/>
    </location>
</feature>
<evidence type="ECO:0000256" key="1">
    <source>
        <dbReference type="ARBA" id="ARBA00006432"/>
    </source>
</evidence>
<dbReference type="InterPro" id="IPR025110">
    <property type="entry name" value="AMP-bd_C"/>
</dbReference>
<evidence type="ECO:0000259" key="4">
    <source>
        <dbReference type="Pfam" id="PF13193"/>
    </source>
</evidence>
<dbReference type="Gene3D" id="3.40.50.12780">
    <property type="entry name" value="N-terminal domain of ligase-like"/>
    <property type="match status" value="1"/>
</dbReference>
<dbReference type="SUPFAM" id="SSF56801">
    <property type="entry name" value="Acetyl-CoA synthetase-like"/>
    <property type="match status" value="1"/>
</dbReference>
<keyword evidence="2" id="KW-0436">Ligase</keyword>
<comment type="similarity">
    <text evidence="1">Belongs to the ATP-dependent AMP-binding enzyme family.</text>
</comment>
<dbReference type="GO" id="GO:0031956">
    <property type="term" value="F:medium-chain fatty acid-CoA ligase activity"/>
    <property type="evidence" value="ECO:0007669"/>
    <property type="project" value="TreeGrafter"/>
</dbReference>
<keyword evidence="6" id="KW-1185">Reference proteome</keyword>
<evidence type="ECO:0000259" key="3">
    <source>
        <dbReference type="Pfam" id="PF00501"/>
    </source>
</evidence>
<dbReference type="InterPro" id="IPR000873">
    <property type="entry name" value="AMP-dep_synth/lig_dom"/>
</dbReference>
<evidence type="ECO:0000256" key="2">
    <source>
        <dbReference type="ARBA" id="ARBA00022598"/>
    </source>
</evidence>